<evidence type="ECO:0000256" key="1">
    <source>
        <dbReference type="SAM" id="MobiDB-lite"/>
    </source>
</evidence>
<gene>
    <name evidence="2" type="ORF">CRG98_022018</name>
</gene>
<evidence type="ECO:0000313" key="2">
    <source>
        <dbReference type="EMBL" id="PKI57547.1"/>
    </source>
</evidence>
<protein>
    <submittedName>
        <fullName evidence="2">Uncharacterized protein</fullName>
    </submittedName>
</protein>
<comment type="caution">
    <text evidence="2">The sequence shown here is derived from an EMBL/GenBank/DDBJ whole genome shotgun (WGS) entry which is preliminary data.</text>
</comment>
<sequence length="56" mass="6327">MEWEKRQKPRWGPQPVNPGEGWSEEPRCSYLWTLARASNSELVTSGIRVSLGGSKP</sequence>
<feature type="region of interest" description="Disordered" evidence="1">
    <location>
        <begin position="1"/>
        <end position="24"/>
    </location>
</feature>
<dbReference type="EMBL" id="PGOL01001504">
    <property type="protein sequence ID" value="PKI57547.1"/>
    <property type="molecule type" value="Genomic_DNA"/>
</dbReference>
<name>A0A2I0JMP1_PUNGR</name>
<dbReference type="Proteomes" id="UP000233551">
    <property type="component" value="Unassembled WGS sequence"/>
</dbReference>
<organism evidence="2 3">
    <name type="scientific">Punica granatum</name>
    <name type="common">Pomegranate</name>
    <dbReference type="NCBI Taxonomy" id="22663"/>
    <lineage>
        <taxon>Eukaryota</taxon>
        <taxon>Viridiplantae</taxon>
        <taxon>Streptophyta</taxon>
        <taxon>Embryophyta</taxon>
        <taxon>Tracheophyta</taxon>
        <taxon>Spermatophyta</taxon>
        <taxon>Magnoliopsida</taxon>
        <taxon>eudicotyledons</taxon>
        <taxon>Gunneridae</taxon>
        <taxon>Pentapetalae</taxon>
        <taxon>rosids</taxon>
        <taxon>malvids</taxon>
        <taxon>Myrtales</taxon>
        <taxon>Lythraceae</taxon>
        <taxon>Punica</taxon>
    </lineage>
</organism>
<dbReference type="AlphaFoldDB" id="A0A2I0JMP1"/>
<evidence type="ECO:0000313" key="3">
    <source>
        <dbReference type="Proteomes" id="UP000233551"/>
    </source>
</evidence>
<accession>A0A2I0JMP1</accession>
<proteinExistence type="predicted"/>
<keyword evidence="3" id="KW-1185">Reference proteome</keyword>
<reference evidence="2 3" key="1">
    <citation type="submission" date="2017-11" db="EMBL/GenBank/DDBJ databases">
        <title>De-novo sequencing of pomegranate (Punica granatum L.) genome.</title>
        <authorList>
            <person name="Akparov Z."/>
            <person name="Amiraslanov A."/>
            <person name="Hajiyeva S."/>
            <person name="Abbasov M."/>
            <person name="Kaur K."/>
            <person name="Hamwieh A."/>
            <person name="Solovyev V."/>
            <person name="Salamov A."/>
            <person name="Braich B."/>
            <person name="Kosarev P."/>
            <person name="Mahmoud A."/>
            <person name="Hajiyev E."/>
            <person name="Babayeva S."/>
            <person name="Izzatullayeva V."/>
            <person name="Mammadov A."/>
            <person name="Mammadov A."/>
            <person name="Sharifova S."/>
            <person name="Ojaghi J."/>
            <person name="Eynullazada K."/>
            <person name="Bayramov B."/>
            <person name="Abdulazimova A."/>
            <person name="Shahmuradov I."/>
        </authorList>
    </citation>
    <scope>NUCLEOTIDE SEQUENCE [LARGE SCALE GENOMIC DNA]</scope>
    <source>
        <strain evidence="3">cv. AG2017</strain>
        <tissue evidence="2">Leaf</tissue>
    </source>
</reference>